<dbReference type="Pfam" id="PF21229">
    <property type="entry name" value="TdIF1_2nd"/>
    <property type="match status" value="1"/>
</dbReference>
<dbReference type="InterPro" id="IPR026064">
    <property type="entry name" value="TdIF1"/>
</dbReference>
<proteinExistence type="predicted"/>
<dbReference type="InterPro" id="IPR049121">
    <property type="entry name" value="TdIF1_C"/>
</dbReference>
<reference evidence="3 4" key="1">
    <citation type="submission" date="2024-08" db="EMBL/GenBank/DDBJ databases">
        <title>Gnathostoma spinigerum genome.</title>
        <authorList>
            <person name="Gonzalez-Bertolin B."/>
            <person name="Monzon S."/>
            <person name="Zaballos A."/>
            <person name="Jimenez P."/>
            <person name="Dekumyoy P."/>
            <person name="Varona S."/>
            <person name="Cuesta I."/>
            <person name="Sumanam S."/>
            <person name="Adisakwattana P."/>
            <person name="Gasser R.B."/>
            <person name="Hernandez-Gonzalez A."/>
            <person name="Young N.D."/>
            <person name="Perteguer M.J."/>
        </authorList>
    </citation>
    <scope>NUCLEOTIDE SEQUENCE [LARGE SCALE GENOMIC DNA]</scope>
    <source>
        <strain evidence="3">AL3</strain>
        <tissue evidence="3">Liver</tissue>
    </source>
</reference>
<dbReference type="PANTHER" id="PTHR23399">
    <property type="entry name" value="DEOXYNUCLEOTIDYLTRANSFERASE TERMINAL-INTERACTING PROTEIN 1"/>
    <property type="match status" value="1"/>
</dbReference>
<name>A0ABD6F4C7_9BILA</name>
<feature type="domain" description="TdIF1 C-terminal" evidence="2">
    <location>
        <begin position="92"/>
        <end position="184"/>
    </location>
</feature>
<feature type="compositionally biased region" description="Polar residues" evidence="1">
    <location>
        <begin position="1"/>
        <end position="19"/>
    </location>
</feature>
<dbReference type="Proteomes" id="UP001608902">
    <property type="component" value="Unassembled WGS sequence"/>
</dbReference>
<sequence length="208" mass="23444">MPIGSTSNERINEPSSSSKGAPDSDIESDASVASYCLPQTIPPPAVRGRKRGRPRKTDTDCGRSGTPIMRSNEIISAQEALKWNPDRIDSTTRFILGSKVSRLLAASQRGNLYVKYPRIFRYIGDEEDRAWLVENRLTTRLSGKIFILMLEDAYEIATLENYLGSKSELERFSFLLPIGIITKMKRNMAEIFEHLKVRVSPDSLSQIF</sequence>
<keyword evidence="4" id="KW-1185">Reference proteome</keyword>
<dbReference type="EMBL" id="JBGFUD010017689">
    <property type="protein sequence ID" value="MFH4984450.1"/>
    <property type="molecule type" value="Genomic_DNA"/>
</dbReference>
<comment type="caution">
    <text evidence="3">The sequence shown here is derived from an EMBL/GenBank/DDBJ whole genome shotgun (WGS) entry which is preliminary data.</text>
</comment>
<organism evidence="3 4">
    <name type="scientific">Gnathostoma spinigerum</name>
    <dbReference type="NCBI Taxonomy" id="75299"/>
    <lineage>
        <taxon>Eukaryota</taxon>
        <taxon>Metazoa</taxon>
        <taxon>Ecdysozoa</taxon>
        <taxon>Nematoda</taxon>
        <taxon>Chromadorea</taxon>
        <taxon>Rhabditida</taxon>
        <taxon>Spirurina</taxon>
        <taxon>Gnathostomatomorpha</taxon>
        <taxon>Gnathostomatoidea</taxon>
        <taxon>Gnathostomatidae</taxon>
        <taxon>Gnathostoma</taxon>
    </lineage>
</organism>
<evidence type="ECO:0000313" key="3">
    <source>
        <dbReference type="EMBL" id="MFH4984450.1"/>
    </source>
</evidence>
<protein>
    <recommendedName>
        <fullName evidence="2">TdIF1 C-terminal domain-containing protein</fullName>
    </recommendedName>
</protein>
<dbReference type="AlphaFoldDB" id="A0ABD6F4C7"/>
<evidence type="ECO:0000313" key="4">
    <source>
        <dbReference type="Proteomes" id="UP001608902"/>
    </source>
</evidence>
<evidence type="ECO:0000259" key="2">
    <source>
        <dbReference type="Pfam" id="PF21229"/>
    </source>
</evidence>
<dbReference type="PANTHER" id="PTHR23399:SF2">
    <property type="entry name" value="DEOXYNUCLEOTIDYLTRANSFERASE TERMINAL-INTERACTING PROTEIN 1"/>
    <property type="match status" value="1"/>
</dbReference>
<feature type="region of interest" description="Disordered" evidence="1">
    <location>
        <begin position="1"/>
        <end position="69"/>
    </location>
</feature>
<gene>
    <name evidence="3" type="ORF">AB6A40_011159</name>
</gene>
<evidence type="ECO:0000256" key="1">
    <source>
        <dbReference type="SAM" id="MobiDB-lite"/>
    </source>
</evidence>
<accession>A0ABD6F4C7</accession>